<dbReference type="EMBL" id="JBBPBN010000020">
    <property type="protein sequence ID" value="KAK9017513.1"/>
    <property type="molecule type" value="Genomic_DNA"/>
</dbReference>
<reference evidence="1 2" key="1">
    <citation type="journal article" date="2024" name="G3 (Bethesda)">
        <title>Genome assembly of Hibiscus sabdariffa L. provides insights into metabolisms of medicinal natural products.</title>
        <authorList>
            <person name="Kim T."/>
        </authorList>
    </citation>
    <scope>NUCLEOTIDE SEQUENCE [LARGE SCALE GENOMIC DNA]</scope>
    <source>
        <strain evidence="1">TK-2024</strain>
        <tissue evidence="1">Old leaves</tissue>
    </source>
</reference>
<name>A0ABR2RXH8_9ROSI</name>
<gene>
    <name evidence="1" type="ORF">V6N11_079992</name>
</gene>
<sequence>MVEGGSGSNDGGGNVGGGTGLMMGARVRVDIASMEVRQDGSEEKDGDDLVSVGEGELAVSSNYGLKSAGLGEAR</sequence>
<evidence type="ECO:0000313" key="1">
    <source>
        <dbReference type="EMBL" id="KAK9017513.1"/>
    </source>
</evidence>
<organism evidence="1 2">
    <name type="scientific">Hibiscus sabdariffa</name>
    <name type="common">roselle</name>
    <dbReference type="NCBI Taxonomy" id="183260"/>
    <lineage>
        <taxon>Eukaryota</taxon>
        <taxon>Viridiplantae</taxon>
        <taxon>Streptophyta</taxon>
        <taxon>Embryophyta</taxon>
        <taxon>Tracheophyta</taxon>
        <taxon>Spermatophyta</taxon>
        <taxon>Magnoliopsida</taxon>
        <taxon>eudicotyledons</taxon>
        <taxon>Gunneridae</taxon>
        <taxon>Pentapetalae</taxon>
        <taxon>rosids</taxon>
        <taxon>malvids</taxon>
        <taxon>Malvales</taxon>
        <taxon>Malvaceae</taxon>
        <taxon>Malvoideae</taxon>
        <taxon>Hibiscus</taxon>
    </lineage>
</organism>
<dbReference type="Proteomes" id="UP001396334">
    <property type="component" value="Unassembled WGS sequence"/>
</dbReference>
<accession>A0ABR2RXH8</accession>
<keyword evidence="2" id="KW-1185">Reference proteome</keyword>
<evidence type="ECO:0000313" key="2">
    <source>
        <dbReference type="Proteomes" id="UP001396334"/>
    </source>
</evidence>
<protein>
    <submittedName>
        <fullName evidence="1">Uncharacterized protein</fullName>
    </submittedName>
</protein>
<comment type="caution">
    <text evidence="1">The sequence shown here is derived from an EMBL/GenBank/DDBJ whole genome shotgun (WGS) entry which is preliminary data.</text>
</comment>
<proteinExistence type="predicted"/>